<feature type="domain" description="EF-hand" evidence="5">
    <location>
        <begin position="158"/>
        <end position="193"/>
    </location>
</feature>
<dbReference type="EMBL" id="BMAW01015920">
    <property type="protein sequence ID" value="GFT46170.1"/>
    <property type="molecule type" value="Genomic_DNA"/>
</dbReference>
<dbReference type="InterPro" id="IPR011992">
    <property type="entry name" value="EF-hand-dom_pair"/>
</dbReference>
<dbReference type="SUPFAM" id="SSF47473">
    <property type="entry name" value="EF-hand"/>
    <property type="match status" value="1"/>
</dbReference>
<evidence type="ECO:0000256" key="4">
    <source>
        <dbReference type="ARBA" id="ARBA00022842"/>
    </source>
</evidence>
<comment type="caution">
    <text evidence="6">The sequence shown here is derived from an EMBL/GenBank/DDBJ whole genome shotgun (WGS) entry which is preliminary data.</text>
</comment>
<dbReference type="AlphaFoldDB" id="A0A8X6P4H9"/>
<dbReference type="SMART" id="SM00054">
    <property type="entry name" value="EFh"/>
    <property type="match status" value="2"/>
</dbReference>
<proteinExistence type="predicted"/>
<evidence type="ECO:0000256" key="2">
    <source>
        <dbReference type="ARBA" id="ARBA00022737"/>
    </source>
</evidence>
<dbReference type="GO" id="GO:0007229">
    <property type="term" value="P:integrin-mediated signaling pathway"/>
    <property type="evidence" value="ECO:0007669"/>
    <property type="project" value="UniProtKB-KW"/>
</dbReference>
<evidence type="ECO:0000313" key="7">
    <source>
        <dbReference type="Proteomes" id="UP000887013"/>
    </source>
</evidence>
<keyword evidence="3" id="KW-0106">Calcium</keyword>
<keyword evidence="4" id="KW-0460">Magnesium</keyword>
<dbReference type="InterPro" id="IPR051433">
    <property type="entry name" value="CIBP"/>
</dbReference>
<sequence length="201" mass="23776">MGMTVVLIRNNILFLMGQKQSILPEEKVREYEILTHLTEREIIKAYERFCRMNPDLNPDSLNPAISFERLEDLPEFQANPFKDRLIWVFTDPMSRCMTFEDYLDMMSVFSEKAPLSLKAEYAFKIYDFDDDDLLSRRDLKEILNRLKVTENHGLKSQDWEEILDYAMEDGDIDEDGFIAFTEFSHLMQRVADFASTFVIRL</sequence>
<dbReference type="GO" id="GO:0000287">
    <property type="term" value="F:magnesium ion binding"/>
    <property type="evidence" value="ECO:0007669"/>
    <property type="project" value="TreeGrafter"/>
</dbReference>
<dbReference type="FunFam" id="1.10.238.10:FF:000035">
    <property type="entry name" value="Calcium and integrin-binding family member 2"/>
    <property type="match status" value="1"/>
</dbReference>
<accession>A0A8X6P4H9</accession>
<keyword evidence="6" id="KW-0401">Integrin</keyword>
<dbReference type="OrthoDB" id="114727at2759"/>
<keyword evidence="1" id="KW-0479">Metal-binding</keyword>
<evidence type="ECO:0000313" key="6">
    <source>
        <dbReference type="EMBL" id="GFT46170.1"/>
    </source>
</evidence>
<evidence type="ECO:0000256" key="1">
    <source>
        <dbReference type="ARBA" id="ARBA00022723"/>
    </source>
</evidence>
<organism evidence="6 7">
    <name type="scientific">Nephila pilipes</name>
    <name type="common">Giant wood spider</name>
    <name type="synonym">Nephila maculata</name>
    <dbReference type="NCBI Taxonomy" id="299642"/>
    <lineage>
        <taxon>Eukaryota</taxon>
        <taxon>Metazoa</taxon>
        <taxon>Ecdysozoa</taxon>
        <taxon>Arthropoda</taxon>
        <taxon>Chelicerata</taxon>
        <taxon>Arachnida</taxon>
        <taxon>Araneae</taxon>
        <taxon>Araneomorphae</taxon>
        <taxon>Entelegynae</taxon>
        <taxon>Araneoidea</taxon>
        <taxon>Nephilidae</taxon>
        <taxon>Nephila</taxon>
    </lineage>
</organism>
<protein>
    <submittedName>
        <fullName evidence="6">Calcium and integrin-binding protein 1</fullName>
    </submittedName>
</protein>
<gene>
    <name evidence="6" type="primary">Cib1</name>
    <name evidence="6" type="ORF">NPIL_645621</name>
</gene>
<dbReference type="Proteomes" id="UP000887013">
    <property type="component" value="Unassembled WGS sequence"/>
</dbReference>
<reference evidence="6" key="1">
    <citation type="submission" date="2020-08" db="EMBL/GenBank/DDBJ databases">
        <title>Multicomponent nature underlies the extraordinary mechanical properties of spider dragline silk.</title>
        <authorList>
            <person name="Kono N."/>
            <person name="Nakamura H."/>
            <person name="Mori M."/>
            <person name="Yoshida Y."/>
            <person name="Ohtoshi R."/>
            <person name="Malay A.D."/>
            <person name="Moran D.A.P."/>
            <person name="Tomita M."/>
            <person name="Numata K."/>
            <person name="Arakawa K."/>
        </authorList>
    </citation>
    <scope>NUCLEOTIDE SEQUENCE</scope>
</reference>
<dbReference type="PANTHER" id="PTHR45791:SF1">
    <property type="entry name" value="CALCIUM AND INTEGRIN BINDING FAMILY MEMBER 1"/>
    <property type="match status" value="1"/>
</dbReference>
<dbReference type="PROSITE" id="PS50222">
    <property type="entry name" value="EF_HAND_2"/>
    <property type="match status" value="2"/>
</dbReference>
<keyword evidence="2" id="KW-0677">Repeat</keyword>
<feature type="domain" description="EF-hand" evidence="5">
    <location>
        <begin position="114"/>
        <end position="149"/>
    </location>
</feature>
<dbReference type="InterPro" id="IPR018247">
    <property type="entry name" value="EF_Hand_1_Ca_BS"/>
</dbReference>
<dbReference type="InterPro" id="IPR002048">
    <property type="entry name" value="EF_hand_dom"/>
</dbReference>
<dbReference type="PROSITE" id="PS00018">
    <property type="entry name" value="EF_HAND_1"/>
    <property type="match status" value="2"/>
</dbReference>
<dbReference type="Gene3D" id="1.10.238.10">
    <property type="entry name" value="EF-hand"/>
    <property type="match status" value="2"/>
</dbReference>
<evidence type="ECO:0000259" key="5">
    <source>
        <dbReference type="PROSITE" id="PS50222"/>
    </source>
</evidence>
<name>A0A8X6P4H9_NEPPI</name>
<keyword evidence="7" id="KW-1185">Reference proteome</keyword>
<dbReference type="GO" id="GO:0005509">
    <property type="term" value="F:calcium ion binding"/>
    <property type="evidence" value="ECO:0007669"/>
    <property type="project" value="InterPro"/>
</dbReference>
<dbReference type="Pfam" id="PF13499">
    <property type="entry name" value="EF-hand_7"/>
    <property type="match status" value="1"/>
</dbReference>
<evidence type="ECO:0000256" key="3">
    <source>
        <dbReference type="ARBA" id="ARBA00022837"/>
    </source>
</evidence>
<dbReference type="PANTHER" id="PTHR45791">
    <property type="entry name" value="CALCIUM AND INTEGRIN BINDING FAMILY MEMBER 2"/>
    <property type="match status" value="1"/>
</dbReference>